<name>A0A975G5W8_9CAUL</name>
<dbReference type="Proteomes" id="UP000676409">
    <property type="component" value="Chromosome"/>
</dbReference>
<proteinExistence type="inferred from homology"/>
<feature type="transmembrane region" description="Helical" evidence="11">
    <location>
        <begin position="34"/>
        <end position="56"/>
    </location>
</feature>
<dbReference type="Pfam" id="PF07690">
    <property type="entry name" value="MFS_1"/>
    <property type="match status" value="1"/>
</dbReference>
<keyword evidence="6" id="KW-0997">Cell inner membrane</keyword>
<evidence type="ECO:0000259" key="12">
    <source>
        <dbReference type="PROSITE" id="PS50850"/>
    </source>
</evidence>
<feature type="domain" description="Major facilitator superfamily (MFS) profile" evidence="12">
    <location>
        <begin position="1"/>
        <end position="397"/>
    </location>
</feature>
<feature type="transmembrane region" description="Helical" evidence="11">
    <location>
        <begin position="63"/>
        <end position="83"/>
    </location>
</feature>
<evidence type="ECO:0000313" key="14">
    <source>
        <dbReference type="Proteomes" id="UP000676409"/>
    </source>
</evidence>
<dbReference type="GO" id="GO:0005354">
    <property type="term" value="F:galactose transmembrane transporter activity"/>
    <property type="evidence" value="ECO:0007669"/>
    <property type="project" value="InterPro"/>
</dbReference>
<evidence type="ECO:0000256" key="8">
    <source>
        <dbReference type="ARBA" id="ARBA00022692"/>
    </source>
</evidence>
<dbReference type="InterPro" id="IPR050375">
    <property type="entry name" value="MFS_TsgA-like"/>
</dbReference>
<dbReference type="Gene3D" id="1.20.1250.20">
    <property type="entry name" value="MFS general substrate transporter like domains"/>
    <property type="match status" value="2"/>
</dbReference>
<dbReference type="InterPro" id="IPR020846">
    <property type="entry name" value="MFS_dom"/>
</dbReference>
<dbReference type="AlphaFoldDB" id="A0A975G5W8"/>
<keyword evidence="14" id="KW-1185">Reference proteome</keyword>
<reference evidence="13" key="1">
    <citation type="submission" date="2021-04" db="EMBL/GenBank/DDBJ databases">
        <title>The complete genome sequence of Caulobacter sp. S6.</title>
        <authorList>
            <person name="Tang Y."/>
            <person name="Ouyang W."/>
            <person name="Liu Q."/>
            <person name="Huang B."/>
            <person name="Guo Z."/>
            <person name="Lei P."/>
        </authorList>
    </citation>
    <scope>NUCLEOTIDE SEQUENCE</scope>
    <source>
        <strain evidence="13">S6</strain>
    </source>
</reference>
<keyword evidence="4" id="KW-0813">Transport</keyword>
<evidence type="ECO:0000256" key="9">
    <source>
        <dbReference type="ARBA" id="ARBA00022989"/>
    </source>
</evidence>
<dbReference type="KEGG" id="caul:KCG34_02080"/>
<feature type="transmembrane region" description="Helical" evidence="11">
    <location>
        <begin position="262"/>
        <end position="281"/>
    </location>
</feature>
<evidence type="ECO:0000256" key="3">
    <source>
        <dbReference type="ARBA" id="ARBA00009120"/>
    </source>
</evidence>
<protein>
    <submittedName>
        <fullName evidence="13">Sugar MFS transporter</fullName>
    </submittedName>
</protein>
<sequence length="410" mass="42736">MALFFAFGFCTVVINDTLTPKLKGMFALNYTEAALTPFVFFIAYFLVSLPAAWLLGRVGYLKTVIAGLVLTAVGALLFTPAANLGVYEAFLGAIFVVASGVTIVQVAANPLTAVIGDPRYSHSRLTLAQAFNSFATFVGPYIGAELMLKGSKPVPPAASLPASVLSQLRIHEAHAMQAPFLGIAIGLILLAGLCALFLKQSPPAPPKAHGTYRQLLAQPRLMLGVLSIFTYVGAEVAIGAMMTSYLMSPHALSLKIEIAGKLVMFYWGGAMVGRFIGAYVLRKVRPGAVLSFCAFGAAALAAASGLSSGMMAAVAVLAIGLFNSIMFPTIFTLAIEDLGESVPQGSGLLCLAIVGGAVVPLISGKVADTFGLTAFLAVPIVCYLWIAAYGFITRRSEPVPAGEMALAEAG</sequence>
<evidence type="ECO:0000313" key="13">
    <source>
        <dbReference type="EMBL" id="QUD90641.1"/>
    </source>
</evidence>
<evidence type="ECO:0000256" key="2">
    <source>
        <dbReference type="ARBA" id="ARBA00004429"/>
    </source>
</evidence>
<dbReference type="PANTHER" id="PTHR43702:SF3">
    <property type="entry name" value="PROTEIN TSGA"/>
    <property type="match status" value="1"/>
</dbReference>
<organism evidence="13 14">
    <name type="scientific">Phenylobacterium montanum</name>
    <dbReference type="NCBI Taxonomy" id="2823693"/>
    <lineage>
        <taxon>Bacteria</taxon>
        <taxon>Pseudomonadati</taxon>
        <taxon>Pseudomonadota</taxon>
        <taxon>Alphaproteobacteria</taxon>
        <taxon>Caulobacterales</taxon>
        <taxon>Caulobacteraceae</taxon>
        <taxon>Phenylobacterium</taxon>
    </lineage>
</organism>
<evidence type="ECO:0000256" key="11">
    <source>
        <dbReference type="SAM" id="Phobius"/>
    </source>
</evidence>
<feature type="transmembrane region" description="Helical" evidence="11">
    <location>
        <begin position="89"/>
        <end position="113"/>
    </location>
</feature>
<dbReference type="PROSITE" id="PS50850">
    <property type="entry name" value="MFS"/>
    <property type="match status" value="1"/>
</dbReference>
<dbReference type="GO" id="GO:1904659">
    <property type="term" value="P:D-glucose transmembrane transport"/>
    <property type="evidence" value="ECO:0007669"/>
    <property type="project" value="InterPro"/>
</dbReference>
<feature type="transmembrane region" description="Helical" evidence="11">
    <location>
        <begin position="219"/>
        <end position="242"/>
    </location>
</feature>
<keyword evidence="5" id="KW-1003">Cell membrane</keyword>
<dbReference type="EMBL" id="CP073078">
    <property type="protein sequence ID" value="QUD90641.1"/>
    <property type="molecule type" value="Genomic_DNA"/>
</dbReference>
<feature type="transmembrane region" description="Helical" evidence="11">
    <location>
        <begin position="178"/>
        <end position="198"/>
    </location>
</feature>
<evidence type="ECO:0000256" key="5">
    <source>
        <dbReference type="ARBA" id="ARBA00022475"/>
    </source>
</evidence>
<feature type="transmembrane region" description="Helical" evidence="11">
    <location>
        <begin position="125"/>
        <end position="143"/>
    </location>
</feature>
<dbReference type="InterPro" id="IPR036259">
    <property type="entry name" value="MFS_trans_sf"/>
</dbReference>
<evidence type="ECO:0000256" key="4">
    <source>
        <dbReference type="ARBA" id="ARBA00022448"/>
    </source>
</evidence>
<dbReference type="PANTHER" id="PTHR43702">
    <property type="entry name" value="L-FUCOSE-PROTON SYMPORTER"/>
    <property type="match status" value="1"/>
</dbReference>
<feature type="transmembrane region" description="Helical" evidence="11">
    <location>
        <begin position="370"/>
        <end position="392"/>
    </location>
</feature>
<accession>A0A975G5W8</accession>
<keyword evidence="7" id="KW-0762">Sugar transport</keyword>
<dbReference type="NCBIfam" id="TIGR01272">
    <property type="entry name" value="gluP"/>
    <property type="match status" value="1"/>
</dbReference>
<feature type="transmembrane region" description="Helical" evidence="11">
    <location>
        <begin position="312"/>
        <end position="335"/>
    </location>
</feature>
<keyword evidence="8 11" id="KW-0812">Transmembrane</keyword>
<dbReference type="InterPro" id="IPR005964">
    <property type="entry name" value="Glc/Gal_transptr_bac"/>
</dbReference>
<comment type="function">
    <text evidence="1">Intake of glucose and galactose.</text>
</comment>
<gene>
    <name evidence="13" type="ORF">KCG34_02080</name>
</gene>
<evidence type="ECO:0000256" key="7">
    <source>
        <dbReference type="ARBA" id="ARBA00022597"/>
    </source>
</evidence>
<feature type="transmembrane region" description="Helical" evidence="11">
    <location>
        <begin position="288"/>
        <end position="306"/>
    </location>
</feature>
<evidence type="ECO:0000256" key="6">
    <source>
        <dbReference type="ARBA" id="ARBA00022519"/>
    </source>
</evidence>
<dbReference type="GO" id="GO:0055056">
    <property type="term" value="F:D-glucose transmembrane transporter activity"/>
    <property type="evidence" value="ECO:0007669"/>
    <property type="project" value="InterPro"/>
</dbReference>
<dbReference type="GO" id="GO:0005886">
    <property type="term" value="C:plasma membrane"/>
    <property type="evidence" value="ECO:0007669"/>
    <property type="project" value="UniProtKB-SubCell"/>
</dbReference>
<dbReference type="InterPro" id="IPR011701">
    <property type="entry name" value="MFS"/>
</dbReference>
<evidence type="ECO:0000256" key="10">
    <source>
        <dbReference type="ARBA" id="ARBA00023136"/>
    </source>
</evidence>
<keyword evidence="9 11" id="KW-1133">Transmembrane helix</keyword>
<keyword evidence="10 11" id="KW-0472">Membrane</keyword>
<dbReference type="SUPFAM" id="SSF103473">
    <property type="entry name" value="MFS general substrate transporter"/>
    <property type="match status" value="1"/>
</dbReference>
<dbReference type="CDD" id="cd17394">
    <property type="entry name" value="MFS_FucP_like"/>
    <property type="match status" value="1"/>
</dbReference>
<comment type="similarity">
    <text evidence="3">Belongs to the major facilitator superfamily. FHS transporter (TC 2.A.1.7) family.</text>
</comment>
<comment type="subcellular location">
    <subcellularLocation>
        <location evidence="2">Cell inner membrane</location>
        <topology evidence="2">Multi-pass membrane protein</topology>
    </subcellularLocation>
</comment>
<evidence type="ECO:0000256" key="1">
    <source>
        <dbReference type="ARBA" id="ARBA00003321"/>
    </source>
</evidence>
<feature type="transmembrane region" description="Helical" evidence="11">
    <location>
        <begin position="347"/>
        <end position="364"/>
    </location>
</feature>